<proteinExistence type="predicted"/>
<evidence type="ECO:0000256" key="2">
    <source>
        <dbReference type="ARBA" id="ARBA00012438"/>
    </source>
</evidence>
<dbReference type="PANTHER" id="PTHR41523:SF8">
    <property type="entry name" value="ETHYLENE RESPONSE SENSOR PROTEIN"/>
    <property type="match status" value="1"/>
</dbReference>
<evidence type="ECO:0000256" key="6">
    <source>
        <dbReference type="ARBA" id="ARBA00022777"/>
    </source>
</evidence>
<keyword evidence="13" id="KW-1185">Reference proteome</keyword>
<dbReference type="Pfam" id="PF02518">
    <property type="entry name" value="HATPase_c"/>
    <property type="match status" value="1"/>
</dbReference>
<keyword evidence="7" id="KW-0067">ATP-binding</keyword>
<accession>A0ABS9KKM5</accession>
<evidence type="ECO:0000256" key="9">
    <source>
        <dbReference type="SAM" id="Phobius"/>
    </source>
</evidence>
<evidence type="ECO:0000256" key="5">
    <source>
        <dbReference type="ARBA" id="ARBA00022741"/>
    </source>
</evidence>
<gene>
    <name evidence="12" type="ORF">LZZ85_01265</name>
</gene>
<dbReference type="Gene3D" id="3.30.565.10">
    <property type="entry name" value="Histidine kinase-like ATPase, C-terminal domain"/>
    <property type="match status" value="1"/>
</dbReference>
<dbReference type="Pfam" id="PF07568">
    <property type="entry name" value="HisKA_2"/>
    <property type="match status" value="1"/>
</dbReference>
<feature type="domain" description="Histidine kinase" evidence="11">
    <location>
        <begin position="522"/>
        <end position="711"/>
    </location>
</feature>
<keyword evidence="3" id="KW-0597">Phosphoprotein</keyword>
<evidence type="ECO:0000256" key="4">
    <source>
        <dbReference type="ARBA" id="ARBA00022679"/>
    </source>
</evidence>
<dbReference type="InterPro" id="IPR003594">
    <property type="entry name" value="HATPase_dom"/>
</dbReference>
<dbReference type="SMART" id="SM00028">
    <property type="entry name" value="TPR"/>
    <property type="match status" value="6"/>
</dbReference>
<evidence type="ECO:0000256" key="10">
    <source>
        <dbReference type="SAM" id="SignalP"/>
    </source>
</evidence>
<dbReference type="InterPro" id="IPR005467">
    <property type="entry name" value="His_kinase_dom"/>
</dbReference>
<keyword evidence="9" id="KW-0812">Transmembrane</keyword>
<dbReference type="Pfam" id="PF13424">
    <property type="entry name" value="TPR_12"/>
    <property type="match status" value="3"/>
</dbReference>
<evidence type="ECO:0000256" key="3">
    <source>
        <dbReference type="ARBA" id="ARBA00022553"/>
    </source>
</evidence>
<dbReference type="Gene3D" id="1.25.40.10">
    <property type="entry name" value="Tetratricopeptide repeat domain"/>
    <property type="match status" value="2"/>
</dbReference>
<keyword evidence="6" id="KW-0418">Kinase</keyword>
<feature type="repeat" description="TPR" evidence="8">
    <location>
        <begin position="320"/>
        <end position="353"/>
    </location>
</feature>
<dbReference type="InterPro" id="IPR011495">
    <property type="entry name" value="Sig_transdc_His_kin_sub2_dim/P"/>
</dbReference>
<dbReference type="Proteomes" id="UP001165367">
    <property type="component" value="Unassembled WGS sequence"/>
</dbReference>
<reference evidence="12" key="1">
    <citation type="submission" date="2022-01" db="EMBL/GenBank/DDBJ databases">
        <authorList>
            <person name="Jo J.-H."/>
            <person name="Im W.-T."/>
        </authorList>
    </citation>
    <scope>NUCLEOTIDE SEQUENCE</scope>
    <source>
        <strain evidence="12">NA20</strain>
    </source>
</reference>
<comment type="catalytic activity">
    <reaction evidence="1">
        <text>ATP + protein L-histidine = ADP + protein N-phospho-L-histidine.</text>
        <dbReference type="EC" id="2.7.13.3"/>
    </reaction>
</comment>
<dbReference type="SUPFAM" id="SSF55874">
    <property type="entry name" value="ATPase domain of HSP90 chaperone/DNA topoisomerase II/histidine kinase"/>
    <property type="match status" value="1"/>
</dbReference>
<dbReference type="EMBL" id="JAKLTR010000001">
    <property type="protein sequence ID" value="MCG2612880.1"/>
    <property type="molecule type" value="Genomic_DNA"/>
</dbReference>
<dbReference type="RefSeq" id="WP_237868107.1">
    <property type="nucleotide sequence ID" value="NZ_JAKLTR010000001.1"/>
</dbReference>
<evidence type="ECO:0000256" key="7">
    <source>
        <dbReference type="ARBA" id="ARBA00022840"/>
    </source>
</evidence>
<dbReference type="InterPro" id="IPR036890">
    <property type="entry name" value="HATPase_C_sf"/>
</dbReference>
<keyword evidence="4" id="KW-0808">Transferase</keyword>
<evidence type="ECO:0000313" key="12">
    <source>
        <dbReference type="EMBL" id="MCG2612880.1"/>
    </source>
</evidence>
<evidence type="ECO:0000256" key="8">
    <source>
        <dbReference type="PROSITE-ProRule" id="PRU00339"/>
    </source>
</evidence>
<feature type="repeat" description="TPR" evidence="8">
    <location>
        <begin position="240"/>
        <end position="273"/>
    </location>
</feature>
<dbReference type="SMART" id="SM00387">
    <property type="entry name" value="HATPase_c"/>
    <property type="match status" value="1"/>
</dbReference>
<dbReference type="PROSITE" id="PS50293">
    <property type="entry name" value="TPR_REGION"/>
    <property type="match status" value="1"/>
</dbReference>
<name>A0ABS9KKM5_9BACT</name>
<feature type="transmembrane region" description="Helical" evidence="9">
    <location>
        <begin position="478"/>
        <end position="496"/>
    </location>
</feature>
<dbReference type="SUPFAM" id="SSF48452">
    <property type="entry name" value="TPR-like"/>
    <property type="match status" value="2"/>
</dbReference>
<dbReference type="InterPro" id="IPR019734">
    <property type="entry name" value="TPR_rpt"/>
</dbReference>
<keyword evidence="9" id="KW-0472">Membrane</keyword>
<dbReference type="PROSITE" id="PS51257">
    <property type="entry name" value="PROKAR_LIPOPROTEIN"/>
    <property type="match status" value="1"/>
</dbReference>
<keyword evidence="10" id="KW-0732">Signal</keyword>
<dbReference type="InterPro" id="IPR011990">
    <property type="entry name" value="TPR-like_helical_dom_sf"/>
</dbReference>
<dbReference type="PANTHER" id="PTHR41523">
    <property type="entry name" value="TWO-COMPONENT SYSTEM SENSOR PROTEIN"/>
    <property type="match status" value="1"/>
</dbReference>
<dbReference type="EC" id="2.7.13.3" evidence="2"/>
<sequence length="711" mass="79618">MKKLIWALSLLFAGLSACTQSSRTDSLGKLIDQARDEAGKAKLLILRSRSYAAPQTPLALADAQQALAIYQQEKDEKGQVDAYVQLSGLYSRQNKYLLALSVDSISYSLSEKNNYKQGLAFSSSNMGRNLQQIGRFKEAHDLLTKSLLLFKETGQERETAEVYNRLGIISRRLSDFSASLQHYDNGIAVARKYDLGPSLANLLMNKANTLNESAKYDEAIDLHLQSIRIKDRLKDNRSLVQSYNNLANVYNTTGQFEEALHYYRLAATMSEKTGNKTSLALAFSNMAIASARIKRLDSIEYFYQRSLSLFLETNDKPGTAMVRNNLGNYYHETGKYDQALEELRKALEMRKGTGSIYDIASTTNTIGVVLRKLKRYEEAEQHLVKSLNMVRNDGSALQQTIYRALGDHYQETGDFEKAAAYQAKYISISDTLLTEGETVNMVKAQSKYEIEKKENQLALAKASEELNAVRLANRNRTIALMIGLALLLFAGMLLYFRSYQLKKRAALALTQKNEKIETLVKELHHRVKNNLQVVSGLLSLQSNRTEDESARAAMQEGRSRINAMALIHQKLYTETDLAAVDIKDYLENLSGSLAGSFGYKTGSIQTEVRLKDPNIDIDLAMPIGLIVNELVTNAFKHAFAGIRDPAITIRLQQLQEKKLELQVMDNGKGMGEEKPTSFGMKLVQTLVRQMNGQLSVRSNPGTAYTIEISTT</sequence>
<feature type="signal peptide" evidence="10">
    <location>
        <begin position="1"/>
        <end position="19"/>
    </location>
</feature>
<dbReference type="Gene3D" id="3.30.450.20">
    <property type="entry name" value="PAS domain"/>
    <property type="match status" value="1"/>
</dbReference>
<comment type="caution">
    <text evidence="12">The sequence shown here is derived from an EMBL/GenBank/DDBJ whole genome shotgun (WGS) entry which is preliminary data.</text>
</comment>
<feature type="chain" id="PRO_5045877440" description="histidine kinase" evidence="10">
    <location>
        <begin position="20"/>
        <end position="711"/>
    </location>
</feature>
<evidence type="ECO:0000256" key="1">
    <source>
        <dbReference type="ARBA" id="ARBA00000085"/>
    </source>
</evidence>
<keyword evidence="5" id="KW-0547">Nucleotide-binding</keyword>
<evidence type="ECO:0000313" key="13">
    <source>
        <dbReference type="Proteomes" id="UP001165367"/>
    </source>
</evidence>
<organism evidence="12 13">
    <name type="scientific">Terrimonas ginsenosidimutans</name>
    <dbReference type="NCBI Taxonomy" id="2908004"/>
    <lineage>
        <taxon>Bacteria</taxon>
        <taxon>Pseudomonadati</taxon>
        <taxon>Bacteroidota</taxon>
        <taxon>Chitinophagia</taxon>
        <taxon>Chitinophagales</taxon>
        <taxon>Chitinophagaceae</taxon>
        <taxon>Terrimonas</taxon>
    </lineage>
</organism>
<dbReference type="PROSITE" id="PS50005">
    <property type="entry name" value="TPR"/>
    <property type="match status" value="2"/>
</dbReference>
<keyword evidence="9" id="KW-1133">Transmembrane helix</keyword>
<keyword evidence="8" id="KW-0802">TPR repeat</keyword>
<dbReference type="PROSITE" id="PS50109">
    <property type="entry name" value="HIS_KIN"/>
    <property type="match status" value="1"/>
</dbReference>
<protein>
    <recommendedName>
        <fullName evidence="2">histidine kinase</fullName>
        <ecNumber evidence="2">2.7.13.3</ecNumber>
    </recommendedName>
</protein>
<evidence type="ECO:0000259" key="11">
    <source>
        <dbReference type="PROSITE" id="PS50109"/>
    </source>
</evidence>